<evidence type="ECO:0000256" key="2">
    <source>
        <dbReference type="ARBA" id="ARBA00023204"/>
    </source>
</evidence>
<dbReference type="Proteomes" id="UP001195422">
    <property type="component" value="Unassembled WGS sequence"/>
</dbReference>
<keyword evidence="1" id="KW-0227">DNA damage</keyword>
<dbReference type="EMBL" id="JAGIOJ010000001">
    <property type="protein sequence ID" value="MBP2400426.1"/>
    <property type="molecule type" value="Genomic_DNA"/>
</dbReference>
<dbReference type="SUPFAM" id="SSF48150">
    <property type="entry name" value="DNA-glycosylase"/>
    <property type="match status" value="1"/>
</dbReference>
<evidence type="ECO:0000313" key="4">
    <source>
        <dbReference type="Proteomes" id="UP001195422"/>
    </source>
</evidence>
<sequence>MQLDQNAATGNFDPQRPVSLGKSLGILRRGLGDPTIRLSGSEAWLVFATPDGDASLRILKSALNSPATFQAWGPGARWAVEFAPDLLGASDDWSAFDAPEFNGLLPQIVRHTRSLHRDVVLPRTNRIFEHLLGAVLEQRVTGIEANFAWRWLIRHKGRPAPGPVPEGLRIAPGAEQIATMNRWDWQAARVDQQRASALRQVAAAAGSLQWWAGRPIEEAKPSARKPGTLEAALLSLPGIGPWTVAETLQRSHGSADLVSVGDFHLAAFVGQVLTGRRVDDAGMLELLAPFAPHRQRVVRLLQLSGERKQSFGPRYAPLDHRER</sequence>
<dbReference type="RefSeq" id="WP_188948966.1">
    <property type="nucleotide sequence ID" value="NZ_BMPH01000010.1"/>
</dbReference>
<organism evidence="3 4">
    <name type="scientific">Glutamicibacter protophormiae</name>
    <name type="common">Brevibacterium protophormiae</name>
    <dbReference type="NCBI Taxonomy" id="37930"/>
    <lineage>
        <taxon>Bacteria</taxon>
        <taxon>Bacillati</taxon>
        <taxon>Actinomycetota</taxon>
        <taxon>Actinomycetes</taxon>
        <taxon>Micrococcales</taxon>
        <taxon>Micrococcaceae</taxon>
        <taxon>Glutamicibacter</taxon>
    </lineage>
</organism>
<comment type="caution">
    <text evidence="3">The sequence shown here is derived from an EMBL/GenBank/DDBJ whole genome shotgun (WGS) entry which is preliminary data.</text>
</comment>
<protein>
    <submittedName>
        <fullName evidence="3">3-methyladenine DNA glycosylase/8-oxoguanine DNA glycosylase</fullName>
    </submittedName>
</protein>
<keyword evidence="2" id="KW-0234">DNA repair</keyword>
<evidence type="ECO:0000313" key="3">
    <source>
        <dbReference type="EMBL" id="MBP2400426.1"/>
    </source>
</evidence>
<keyword evidence="4" id="KW-1185">Reference proteome</keyword>
<dbReference type="PANTHER" id="PTHR43003">
    <property type="entry name" value="DNA-3-METHYLADENINE GLYCOSYLASE"/>
    <property type="match status" value="1"/>
</dbReference>
<reference evidence="3 4" key="1">
    <citation type="submission" date="2021-03" db="EMBL/GenBank/DDBJ databases">
        <title>Sequencing the genomes of 1000 actinobacteria strains.</title>
        <authorList>
            <person name="Klenk H.-P."/>
        </authorList>
    </citation>
    <scope>NUCLEOTIDE SEQUENCE [LARGE SCALE GENOMIC DNA]</scope>
    <source>
        <strain evidence="3 4">DSM 20168</strain>
    </source>
</reference>
<accession>A0ABS4XV90</accession>
<dbReference type="InterPro" id="IPR011257">
    <property type="entry name" value="DNA_glycosylase"/>
</dbReference>
<name>A0ABS4XV90_GLUPR</name>
<proteinExistence type="predicted"/>
<evidence type="ECO:0000256" key="1">
    <source>
        <dbReference type="ARBA" id="ARBA00022763"/>
    </source>
</evidence>
<dbReference type="InterPro" id="IPR051912">
    <property type="entry name" value="Alkylbase_DNA_Glycosylase/TA"/>
</dbReference>
<dbReference type="Gene3D" id="1.10.340.30">
    <property type="entry name" value="Hypothetical protein, domain 2"/>
    <property type="match status" value="1"/>
</dbReference>
<dbReference type="PANTHER" id="PTHR43003:SF6">
    <property type="entry name" value="DNA GLYCOSYLASE"/>
    <property type="match status" value="1"/>
</dbReference>
<gene>
    <name evidence="3" type="ORF">JOF39_003507</name>
</gene>